<keyword evidence="8" id="KW-1185">Reference proteome</keyword>
<evidence type="ECO:0000313" key="8">
    <source>
        <dbReference type="Proteomes" id="UP001469365"/>
    </source>
</evidence>
<dbReference type="InterPro" id="IPR006059">
    <property type="entry name" value="SBP"/>
</dbReference>
<proteinExistence type="predicted"/>
<comment type="caution">
    <text evidence="7">The sequence shown here is derived from an EMBL/GenBank/DDBJ whole genome shotgun (WGS) entry which is preliminary data.</text>
</comment>
<evidence type="ECO:0000256" key="6">
    <source>
        <dbReference type="SAM" id="SignalP"/>
    </source>
</evidence>
<dbReference type="EMBL" id="JBBPCC010000005">
    <property type="protein sequence ID" value="MEK8128237.1"/>
    <property type="molecule type" value="Genomic_DNA"/>
</dbReference>
<evidence type="ECO:0000256" key="5">
    <source>
        <dbReference type="ARBA" id="ARBA00023288"/>
    </source>
</evidence>
<keyword evidence="4" id="KW-0564">Palmitate</keyword>
<keyword evidence="5" id="KW-0449">Lipoprotein</keyword>
<dbReference type="InterPro" id="IPR050490">
    <property type="entry name" value="Bact_solute-bd_prot1"/>
</dbReference>
<dbReference type="PROSITE" id="PS51257">
    <property type="entry name" value="PROKAR_LIPOPROTEIN"/>
    <property type="match status" value="1"/>
</dbReference>
<evidence type="ECO:0000256" key="2">
    <source>
        <dbReference type="ARBA" id="ARBA00022729"/>
    </source>
</evidence>
<name>A0ABU9DH92_9BACL</name>
<dbReference type="Gene3D" id="3.40.190.10">
    <property type="entry name" value="Periplasmic binding protein-like II"/>
    <property type="match status" value="2"/>
</dbReference>
<dbReference type="SUPFAM" id="SSF53850">
    <property type="entry name" value="Periplasmic binding protein-like II"/>
    <property type="match status" value="1"/>
</dbReference>
<feature type="signal peptide" evidence="6">
    <location>
        <begin position="1"/>
        <end position="19"/>
    </location>
</feature>
<gene>
    <name evidence="7" type="ORF">WMW72_10015</name>
</gene>
<keyword evidence="3" id="KW-0472">Membrane</keyword>
<evidence type="ECO:0000256" key="3">
    <source>
        <dbReference type="ARBA" id="ARBA00023136"/>
    </source>
</evidence>
<sequence>MRKSSSIWIAMSVTVALLAGCSGSGGQSGQTTAPGASPDTAKPLTVEIDRWFPSTVEYPAPEKNVVLQQVKKDLNIDLKYTVTAGKSDDWRAKLGTRVSANDLPDVIYFFNMADYRTASSQGYIIPLNDLLNDKNMPSNMKWVTPDMLNSMTDDNGKYYAIPVRPSPSILGYFIRKDWLDTLNLKVPETVEDFARVAAAFANEDPDRNGKKDTYGFTASGCMTCQDYWGLMGPFTGNINPNEFIADGDKTIQGGFTSPQLRSYLQYMNKLMKDGVLDPDIATNDGNRKTQKIEQGQAGIFMYTGDYPRNIEANMKKLNPKAELVYVPALTGPAGKVSPVPKSGVTNAIGITLKAAQDPEKVKRIMELVNWTYGGIGQELMLFGEEGVNHKKTNGKVSEIIDGKQNDYLSVYNLNGGISTLFSDPDVLKLKYKDAKELDVIQQMIASVGKANPVYSIGAKERPDLMNDIKKYREEMLAKFIYGSVSTDDAGWNDYVKTHNEKYKGNQVREAMLNDLKKAGVIQ</sequence>
<dbReference type="PANTHER" id="PTHR43649:SF33">
    <property type="entry name" value="POLYGALACTURONAN_RHAMNOGALACTURONAN-BINDING PROTEIN YTCQ"/>
    <property type="match status" value="1"/>
</dbReference>
<dbReference type="RefSeq" id="WP_341415306.1">
    <property type="nucleotide sequence ID" value="NZ_JBBPCC010000005.1"/>
</dbReference>
<evidence type="ECO:0000256" key="4">
    <source>
        <dbReference type="ARBA" id="ARBA00023139"/>
    </source>
</evidence>
<keyword evidence="2 6" id="KW-0732">Signal</keyword>
<dbReference type="Proteomes" id="UP001469365">
    <property type="component" value="Unassembled WGS sequence"/>
</dbReference>
<organism evidence="7 8">
    <name type="scientific">Paenibacillus filicis</name>
    <dbReference type="NCBI Taxonomy" id="669464"/>
    <lineage>
        <taxon>Bacteria</taxon>
        <taxon>Bacillati</taxon>
        <taxon>Bacillota</taxon>
        <taxon>Bacilli</taxon>
        <taxon>Bacillales</taxon>
        <taxon>Paenibacillaceae</taxon>
        <taxon>Paenibacillus</taxon>
    </lineage>
</organism>
<evidence type="ECO:0000256" key="1">
    <source>
        <dbReference type="ARBA" id="ARBA00022475"/>
    </source>
</evidence>
<dbReference type="Pfam" id="PF01547">
    <property type="entry name" value="SBP_bac_1"/>
    <property type="match status" value="1"/>
</dbReference>
<evidence type="ECO:0000313" key="7">
    <source>
        <dbReference type="EMBL" id="MEK8128237.1"/>
    </source>
</evidence>
<protein>
    <submittedName>
        <fullName evidence="7">Extracellular solute-binding protein</fullName>
    </submittedName>
</protein>
<accession>A0ABU9DH92</accession>
<dbReference type="PANTHER" id="PTHR43649">
    <property type="entry name" value="ARABINOSE-BINDING PROTEIN-RELATED"/>
    <property type="match status" value="1"/>
</dbReference>
<reference evidence="7 8" key="1">
    <citation type="submission" date="2024-04" db="EMBL/GenBank/DDBJ databases">
        <title>draft genome sequnece of Paenibacillus filicis.</title>
        <authorList>
            <person name="Kim D.-U."/>
        </authorList>
    </citation>
    <scope>NUCLEOTIDE SEQUENCE [LARGE SCALE GENOMIC DNA]</scope>
    <source>
        <strain evidence="7 8">KACC14197</strain>
    </source>
</reference>
<feature type="chain" id="PRO_5045294409" evidence="6">
    <location>
        <begin position="20"/>
        <end position="522"/>
    </location>
</feature>
<keyword evidence="1" id="KW-1003">Cell membrane</keyword>